<evidence type="ECO:0000256" key="3">
    <source>
        <dbReference type="ARBA" id="ARBA00022679"/>
    </source>
</evidence>
<dbReference type="AlphaFoldDB" id="A0A1F7RZM7"/>
<feature type="transmembrane region" description="Helical" evidence="7">
    <location>
        <begin position="151"/>
        <end position="172"/>
    </location>
</feature>
<dbReference type="GO" id="GO:0016020">
    <property type="term" value="C:membrane"/>
    <property type="evidence" value="ECO:0007669"/>
    <property type="project" value="UniProtKB-SubCell"/>
</dbReference>
<protein>
    <recommendedName>
        <fullName evidence="8">Bacterial sugar transferase domain-containing protein</fullName>
    </recommendedName>
</protein>
<proteinExistence type="inferred from homology"/>
<comment type="caution">
    <text evidence="9">The sequence shown here is derived from an EMBL/GenBank/DDBJ whole genome shotgun (WGS) entry which is preliminary data.</text>
</comment>
<dbReference type="GO" id="GO:0016780">
    <property type="term" value="F:phosphotransferase activity, for other substituted phosphate groups"/>
    <property type="evidence" value="ECO:0007669"/>
    <property type="project" value="TreeGrafter"/>
</dbReference>
<evidence type="ECO:0000256" key="7">
    <source>
        <dbReference type="SAM" id="Phobius"/>
    </source>
</evidence>
<feature type="transmembrane region" description="Helical" evidence="7">
    <location>
        <begin position="210"/>
        <end position="233"/>
    </location>
</feature>
<dbReference type="Gene3D" id="3.40.50.720">
    <property type="entry name" value="NAD(P)-binding Rossmann-like Domain"/>
    <property type="match status" value="1"/>
</dbReference>
<dbReference type="Proteomes" id="UP000178435">
    <property type="component" value="Unassembled WGS sequence"/>
</dbReference>
<feature type="transmembrane region" description="Helical" evidence="7">
    <location>
        <begin position="118"/>
        <end position="139"/>
    </location>
</feature>
<sequence>MKKGKEGCKSINFKNLLKYNLNTPSLDGDEKLPFLYVIPACLPAGSVSRNPENLSLYDLNREWIPVSTGMTNEQNKFKSPAFRRGSLHKSRATIWFARGVNLVLSNATIRRIFVINRLIVDLTALIFSLFLAYAFRYYVQNPPFYHPLSIYYDNFAVGVMVWILLFVRSDLYKYKAQLCKYDQFFTVLGNGVLATLTIFAYMSLIKEERYARLTIIYFGAFGIFFVSFGRFLLRKLHNKLRKKGYGVRNVLIAGSGKSGEMLENKIRNHPELGYRMVKAIRSGDFNSSSNHYSEAINRLFEEIFSFAENNRIDDIIYVHARSYKEDIMKLLYFCEDRKITLTIVPNLFEIMTKKIDFTEIGNIPLMKLKERPLEKWQQYVKRIIDLALAIPGFLILFPFMVLVWICIKIDSPGPGIFKQERIGKDGKVFTMYKFRSMQVYAASLPPTRARTNDPRLTRVGRLLRKYSIDEIPQLYNVINGDMALVGPRPETALYVDQYTSWQRRRLETKPGVTGLAQVNGVRGNIDSVDERVMYDIEYIENQSISLDLKILFATLLVFPFQIKAE</sequence>
<feature type="domain" description="Bacterial sugar transferase" evidence="8">
    <location>
        <begin position="381"/>
        <end position="557"/>
    </location>
</feature>
<dbReference type="Pfam" id="PF13727">
    <property type="entry name" value="CoA_binding_3"/>
    <property type="match status" value="1"/>
</dbReference>
<comment type="subcellular location">
    <subcellularLocation>
        <location evidence="1">Membrane</location>
        <topology evidence="1">Multi-pass membrane protein</topology>
    </subcellularLocation>
</comment>
<organism evidence="9 10">
    <name type="scientific">Candidatus Schekmanbacteria bacterium RBG_16_38_11</name>
    <dbReference type="NCBI Taxonomy" id="1817880"/>
    <lineage>
        <taxon>Bacteria</taxon>
        <taxon>Candidatus Schekmaniibacteriota</taxon>
    </lineage>
</organism>
<keyword evidence="4 7" id="KW-0812">Transmembrane</keyword>
<reference evidence="9 10" key="1">
    <citation type="journal article" date="2016" name="Nat. Commun.">
        <title>Thousands of microbial genomes shed light on interconnected biogeochemical processes in an aquifer system.</title>
        <authorList>
            <person name="Anantharaman K."/>
            <person name="Brown C.T."/>
            <person name="Hug L.A."/>
            <person name="Sharon I."/>
            <person name="Castelle C.J."/>
            <person name="Probst A.J."/>
            <person name="Thomas B.C."/>
            <person name="Singh A."/>
            <person name="Wilkins M.J."/>
            <person name="Karaoz U."/>
            <person name="Brodie E.L."/>
            <person name="Williams K.H."/>
            <person name="Hubbard S.S."/>
            <person name="Banfield J.F."/>
        </authorList>
    </citation>
    <scope>NUCLEOTIDE SEQUENCE [LARGE SCALE GENOMIC DNA]</scope>
</reference>
<dbReference type="EMBL" id="MGDF01000053">
    <property type="protein sequence ID" value="OGL46307.1"/>
    <property type="molecule type" value="Genomic_DNA"/>
</dbReference>
<evidence type="ECO:0000313" key="9">
    <source>
        <dbReference type="EMBL" id="OGL46307.1"/>
    </source>
</evidence>
<gene>
    <name evidence="9" type="ORF">A2149_09340</name>
</gene>
<accession>A0A1F7RZM7</accession>
<dbReference type="PANTHER" id="PTHR30576">
    <property type="entry name" value="COLANIC BIOSYNTHESIS UDP-GLUCOSE LIPID CARRIER TRANSFERASE"/>
    <property type="match status" value="1"/>
</dbReference>
<comment type="similarity">
    <text evidence="2">Belongs to the bacterial sugar transferase family.</text>
</comment>
<keyword evidence="5 7" id="KW-1133">Transmembrane helix</keyword>
<feature type="transmembrane region" description="Helical" evidence="7">
    <location>
        <begin position="184"/>
        <end position="204"/>
    </location>
</feature>
<dbReference type="InterPro" id="IPR017475">
    <property type="entry name" value="EPS_sugar_tfrase"/>
</dbReference>
<evidence type="ECO:0000313" key="10">
    <source>
        <dbReference type="Proteomes" id="UP000178435"/>
    </source>
</evidence>
<dbReference type="InterPro" id="IPR003362">
    <property type="entry name" value="Bact_transf"/>
</dbReference>
<name>A0A1F7RZM7_9BACT</name>
<feature type="transmembrane region" description="Helical" evidence="7">
    <location>
        <begin position="383"/>
        <end position="405"/>
    </location>
</feature>
<evidence type="ECO:0000259" key="8">
    <source>
        <dbReference type="Pfam" id="PF02397"/>
    </source>
</evidence>
<keyword evidence="3" id="KW-0808">Transferase</keyword>
<dbReference type="Pfam" id="PF02397">
    <property type="entry name" value="Bac_transf"/>
    <property type="match status" value="1"/>
</dbReference>
<keyword evidence="6 7" id="KW-0472">Membrane</keyword>
<evidence type="ECO:0000256" key="2">
    <source>
        <dbReference type="ARBA" id="ARBA00006464"/>
    </source>
</evidence>
<evidence type="ECO:0000256" key="6">
    <source>
        <dbReference type="ARBA" id="ARBA00023136"/>
    </source>
</evidence>
<evidence type="ECO:0000256" key="4">
    <source>
        <dbReference type="ARBA" id="ARBA00022692"/>
    </source>
</evidence>
<dbReference type="PANTHER" id="PTHR30576:SF0">
    <property type="entry name" value="UNDECAPRENYL-PHOSPHATE N-ACETYLGALACTOSAMINYL 1-PHOSPHATE TRANSFERASE-RELATED"/>
    <property type="match status" value="1"/>
</dbReference>
<dbReference type="NCBIfam" id="TIGR03025">
    <property type="entry name" value="EPS_sugtrans"/>
    <property type="match status" value="1"/>
</dbReference>
<evidence type="ECO:0000256" key="1">
    <source>
        <dbReference type="ARBA" id="ARBA00004141"/>
    </source>
</evidence>
<evidence type="ECO:0000256" key="5">
    <source>
        <dbReference type="ARBA" id="ARBA00022989"/>
    </source>
</evidence>